<feature type="compositionally biased region" description="Basic residues" evidence="1">
    <location>
        <begin position="60"/>
        <end position="75"/>
    </location>
</feature>
<dbReference type="RefSeq" id="WP_160819923.1">
    <property type="nucleotide sequence ID" value="NZ_JBHSXE010000001.1"/>
</dbReference>
<feature type="region of interest" description="Disordered" evidence="1">
    <location>
        <begin position="1"/>
        <end position="41"/>
    </location>
</feature>
<accession>A0ABW2CBG8</accession>
<feature type="compositionally biased region" description="Basic and acidic residues" evidence="1">
    <location>
        <begin position="23"/>
        <end position="41"/>
    </location>
</feature>
<evidence type="ECO:0000256" key="1">
    <source>
        <dbReference type="SAM" id="MobiDB-lite"/>
    </source>
</evidence>
<gene>
    <name evidence="2" type="ORF">ACFQKB_01760</name>
</gene>
<reference evidence="3" key="1">
    <citation type="journal article" date="2019" name="Int. J. Syst. Evol. Microbiol.">
        <title>The Global Catalogue of Microorganisms (GCM) 10K type strain sequencing project: providing services to taxonomists for standard genome sequencing and annotation.</title>
        <authorList>
            <consortium name="The Broad Institute Genomics Platform"/>
            <consortium name="The Broad Institute Genome Sequencing Center for Infectious Disease"/>
            <person name="Wu L."/>
            <person name="Ma J."/>
        </authorList>
    </citation>
    <scope>NUCLEOTIDE SEQUENCE [LARGE SCALE GENOMIC DNA]</scope>
    <source>
        <strain evidence="3">JCM 3369</strain>
    </source>
</reference>
<feature type="region of interest" description="Disordered" evidence="1">
    <location>
        <begin position="60"/>
        <end position="100"/>
    </location>
</feature>
<proteinExistence type="predicted"/>
<evidence type="ECO:0000313" key="3">
    <source>
        <dbReference type="Proteomes" id="UP001596380"/>
    </source>
</evidence>
<sequence length="100" mass="10993">MTGPGHADPWSATPTPGSPPRAAEGEKKTLLAEEPSRDLARDLNEEAERRLMAARVRAVRRARRDARTRSARVRRALLAPTSTAQPAGTADPYVPHPRRH</sequence>
<dbReference type="EMBL" id="JBHSXS010000001">
    <property type="protein sequence ID" value="MFC6878485.1"/>
    <property type="molecule type" value="Genomic_DNA"/>
</dbReference>
<organism evidence="2 3">
    <name type="scientific">Actinomadura yumaensis</name>
    <dbReference type="NCBI Taxonomy" id="111807"/>
    <lineage>
        <taxon>Bacteria</taxon>
        <taxon>Bacillati</taxon>
        <taxon>Actinomycetota</taxon>
        <taxon>Actinomycetes</taxon>
        <taxon>Streptosporangiales</taxon>
        <taxon>Thermomonosporaceae</taxon>
        <taxon>Actinomadura</taxon>
    </lineage>
</organism>
<protein>
    <submittedName>
        <fullName evidence="2">Uncharacterized protein</fullName>
    </submittedName>
</protein>
<evidence type="ECO:0000313" key="2">
    <source>
        <dbReference type="EMBL" id="MFC6878485.1"/>
    </source>
</evidence>
<name>A0ABW2CBG8_9ACTN</name>
<keyword evidence="3" id="KW-1185">Reference proteome</keyword>
<dbReference type="Proteomes" id="UP001596380">
    <property type="component" value="Unassembled WGS sequence"/>
</dbReference>
<comment type="caution">
    <text evidence="2">The sequence shown here is derived from an EMBL/GenBank/DDBJ whole genome shotgun (WGS) entry which is preliminary data.</text>
</comment>